<dbReference type="PANTHER" id="PTHR11426">
    <property type="entry name" value="HISTONE H3"/>
    <property type="match status" value="1"/>
</dbReference>
<reference evidence="3 4" key="1">
    <citation type="submission" date="2018-03" db="EMBL/GenBank/DDBJ databases">
        <title>Finding Nemo's genes: A chromosome-scale reference assembly of the genome of the orange clownfish Amphiprion percula.</title>
        <authorList>
            <person name="Lehmann R."/>
        </authorList>
    </citation>
    <scope>NUCLEOTIDE SEQUENCE</scope>
</reference>
<dbReference type="Proteomes" id="UP000265080">
    <property type="component" value="Chromosome 3"/>
</dbReference>
<feature type="region of interest" description="Disordered" evidence="2">
    <location>
        <begin position="1"/>
        <end position="39"/>
    </location>
</feature>
<comment type="similarity">
    <text evidence="1">Belongs to the histone H3 family.</text>
</comment>
<evidence type="ECO:0000256" key="2">
    <source>
        <dbReference type="SAM" id="MobiDB-lite"/>
    </source>
</evidence>
<dbReference type="GO" id="GO:0000786">
    <property type="term" value="C:nucleosome"/>
    <property type="evidence" value="ECO:0007669"/>
    <property type="project" value="InterPro"/>
</dbReference>
<evidence type="ECO:0000256" key="1">
    <source>
        <dbReference type="ARBA" id="ARBA00010343"/>
    </source>
</evidence>
<dbReference type="InterPro" id="IPR000164">
    <property type="entry name" value="Histone_H3/CENP-A"/>
</dbReference>
<name>A0A3P8T6J4_AMPPE</name>
<dbReference type="STRING" id="161767.ENSAPEP00000020955"/>
<dbReference type="InterPro" id="IPR009072">
    <property type="entry name" value="Histone-fold"/>
</dbReference>
<dbReference type="Gene3D" id="1.10.20.10">
    <property type="entry name" value="Histone, subunit A"/>
    <property type="match status" value="1"/>
</dbReference>
<dbReference type="GO" id="GO:0003677">
    <property type="term" value="F:DNA binding"/>
    <property type="evidence" value="ECO:0007669"/>
    <property type="project" value="InterPro"/>
</dbReference>
<evidence type="ECO:0000313" key="4">
    <source>
        <dbReference type="Proteomes" id="UP000265080"/>
    </source>
</evidence>
<proteinExistence type="inferred from homology"/>
<sequence>MARTKQTAWKSTGGKPPKKQLAINAGPRTATGGVKKPHRYRPGTVVLREIRRYQKSTEMRVSLKTV</sequence>
<organism evidence="3 4">
    <name type="scientific">Amphiprion percula</name>
    <name type="common">Orange clownfish</name>
    <name type="synonym">Lutjanus percula</name>
    <dbReference type="NCBI Taxonomy" id="161767"/>
    <lineage>
        <taxon>Eukaryota</taxon>
        <taxon>Metazoa</taxon>
        <taxon>Chordata</taxon>
        <taxon>Craniata</taxon>
        <taxon>Vertebrata</taxon>
        <taxon>Euteleostomi</taxon>
        <taxon>Actinopterygii</taxon>
        <taxon>Neopterygii</taxon>
        <taxon>Teleostei</taxon>
        <taxon>Neoteleostei</taxon>
        <taxon>Acanthomorphata</taxon>
        <taxon>Ovalentaria</taxon>
        <taxon>Pomacentridae</taxon>
        <taxon>Amphiprion</taxon>
    </lineage>
</organism>
<protein>
    <submittedName>
        <fullName evidence="3">Zgc:173552</fullName>
    </submittedName>
</protein>
<dbReference type="Ensembl" id="ENSAPET00000021512.1">
    <property type="protein sequence ID" value="ENSAPEP00000020955.1"/>
    <property type="gene ID" value="ENSAPEG00000014962.1"/>
</dbReference>
<reference evidence="3" key="2">
    <citation type="submission" date="2025-08" db="UniProtKB">
        <authorList>
            <consortium name="Ensembl"/>
        </authorList>
    </citation>
    <scope>IDENTIFICATION</scope>
</reference>
<evidence type="ECO:0000313" key="3">
    <source>
        <dbReference type="Ensembl" id="ENSAPEP00000020955.1"/>
    </source>
</evidence>
<dbReference type="AlphaFoldDB" id="A0A3P8T6J4"/>
<reference evidence="3" key="3">
    <citation type="submission" date="2025-09" db="UniProtKB">
        <authorList>
            <consortium name="Ensembl"/>
        </authorList>
    </citation>
    <scope>IDENTIFICATION</scope>
</reference>
<dbReference type="GO" id="GO:0030527">
    <property type="term" value="F:structural constituent of chromatin"/>
    <property type="evidence" value="ECO:0007669"/>
    <property type="project" value="InterPro"/>
</dbReference>
<dbReference type="GO" id="GO:0046982">
    <property type="term" value="F:protein heterodimerization activity"/>
    <property type="evidence" value="ECO:0007669"/>
    <property type="project" value="InterPro"/>
</dbReference>
<keyword evidence="4" id="KW-1185">Reference proteome</keyword>
<dbReference type="GeneTree" id="ENSGT01150000286903"/>
<feature type="compositionally biased region" description="Polar residues" evidence="2">
    <location>
        <begin position="1"/>
        <end position="10"/>
    </location>
</feature>
<dbReference type="SUPFAM" id="SSF47113">
    <property type="entry name" value="Histone-fold"/>
    <property type="match status" value="1"/>
</dbReference>
<dbReference type="PRINTS" id="PR00622">
    <property type="entry name" value="HISTONEH3"/>
</dbReference>
<accession>A0A3P8T6J4</accession>